<comment type="caution">
    <text evidence="1">The sequence shown here is derived from an EMBL/GenBank/DDBJ whole genome shotgun (WGS) entry which is preliminary data.</text>
</comment>
<proteinExistence type="predicted"/>
<organism evidence="1 2">
    <name type="scientific">Neiella marina</name>
    <dbReference type="NCBI Taxonomy" id="508461"/>
    <lineage>
        <taxon>Bacteria</taxon>
        <taxon>Pseudomonadati</taxon>
        <taxon>Pseudomonadota</taxon>
        <taxon>Gammaproteobacteria</taxon>
        <taxon>Alteromonadales</taxon>
        <taxon>Echinimonadaceae</taxon>
        <taxon>Neiella</taxon>
    </lineage>
</organism>
<keyword evidence="2" id="KW-1185">Reference proteome</keyword>
<dbReference type="RefSeq" id="WP_087505663.1">
    <property type="nucleotide sequence ID" value="NZ_BMDX01000009.1"/>
</dbReference>
<accession>A0A8J2U5A0</accession>
<protein>
    <submittedName>
        <fullName evidence="1">Uncharacterized protein</fullName>
    </submittedName>
</protein>
<gene>
    <name evidence="1" type="ORF">GCM10011369_19900</name>
</gene>
<reference evidence="2" key="1">
    <citation type="journal article" date="2019" name="Int. J. Syst. Evol. Microbiol.">
        <title>The Global Catalogue of Microorganisms (GCM) 10K type strain sequencing project: providing services to taxonomists for standard genome sequencing and annotation.</title>
        <authorList>
            <consortium name="The Broad Institute Genomics Platform"/>
            <consortium name="The Broad Institute Genome Sequencing Center for Infectious Disease"/>
            <person name="Wu L."/>
            <person name="Ma J."/>
        </authorList>
    </citation>
    <scope>NUCLEOTIDE SEQUENCE [LARGE SCALE GENOMIC DNA]</scope>
    <source>
        <strain evidence="2">CGMCC 1.10130</strain>
    </source>
</reference>
<evidence type="ECO:0000313" key="1">
    <source>
        <dbReference type="EMBL" id="GGA78021.1"/>
    </source>
</evidence>
<dbReference type="AlphaFoldDB" id="A0A8J2U5A0"/>
<dbReference type="EMBL" id="BMDX01000009">
    <property type="protein sequence ID" value="GGA78021.1"/>
    <property type="molecule type" value="Genomic_DNA"/>
</dbReference>
<evidence type="ECO:0000313" key="2">
    <source>
        <dbReference type="Proteomes" id="UP000619743"/>
    </source>
</evidence>
<sequence>MATNQPDASSQLDIITERLDAAFEALTEAVDDKDIAKYAEQINFQAQLLDGIARELCAQLTAQNQAQIEPLLRKISLMTKRAIGQAESQKESAKQGILALRQTSAGVNAYQQIKKVR</sequence>
<name>A0A8J2U5A0_9GAMM</name>
<dbReference type="Proteomes" id="UP000619743">
    <property type="component" value="Unassembled WGS sequence"/>
</dbReference>